<evidence type="ECO:0000313" key="3">
    <source>
        <dbReference type="Proteomes" id="UP000198951"/>
    </source>
</evidence>
<dbReference type="RefSeq" id="WP_091092549.1">
    <property type="nucleotide sequence ID" value="NZ_FNRD01000013.1"/>
</dbReference>
<dbReference type="STRING" id="150146.SAMN05443667_11376"/>
<organism evidence="2 3">
    <name type="scientific">Flavobacterium gillisiae</name>
    <dbReference type="NCBI Taxonomy" id="150146"/>
    <lineage>
        <taxon>Bacteria</taxon>
        <taxon>Pseudomonadati</taxon>
        <taxon>Bacteroidota</taxon>
        <taxon>Flavobacteriia</taxon>
        <taxon>Flavobacteriales</taxon>
        <taxon>Flavobacteriaceae</taxon>
        <taxon>Flavobacterium</taxon>
    </lineage>
</organism>
<evidence type="ECO:0000313" key="2">
    <source>
        <dbReference type="EMBL" id="SEA96125.1"/>
    </source>
</evidence>
<keyword evidence="1" id="KW-0472">Membrane</keyword>
<dbReference type="InterPro" id="IPR024422">
    <property type="entry name" value="Protein_unknown_function_OB"/>
</dbReference>
<keyword evidence="1" id="KW-1133">Transmembrane helix</keyword>
<reference evidence="3" key="1">
    <citation type="submission" date="2016-10" db="EMBL/GenBank/DDBJ databases">
        <authorList>
            <person name="Varghese N."/>
            <person name="Submissions S."/>
        </authorList>
    </citation>
    <scope>NUCLEOTIDE SEQUENCE [LARGE SCALE GENOMIC DNA]</scope>
    <source>
        <strain evidence="3">DSM 22376</strain>
    </source>
</reference>
<protein>
    <submittedName>
        <fullName evidence="2">tRNA_anti-like</fullName>
    </submittedName>
</protein>
<keyword evidence="3" id="KW-1185">Reference proteome</keyword>
<dbReference type="Proteomes" id="UP000198951">
    <property type="component" value="Unassembled WGS sequence"/>
</dbReference>
<proteinExistence type="predicted"/>
<evidence type="ECO:0000256" key="1">
    <source>
        <dbReference type="SAM" id="Phobius"/>
    </source>
</evidence>
<name>A0A1H4FFS3_9FLAO</name>
<feature type="transmembrane region" description="Helical" evidence="1">
    <location>
        <begin position="6"/>
        <end position="25"/>
    </location>
</feature>
<sequence>MAKYKIVIALLIFLVVSIGGYLFVYQGHRDISNEKESFSVNVDTLYTEFMSDEFQANEKYLDKTISVSGRITKIDYKNKSIVINEKLFALFDNDLPASIKPQLEVEVKGRLLGYDSLLEEIKLDQCVIVN</sequence>
<accession>A0A1H4FFS3</accession>
<dbReference type="OrthoDB" id="1449127at2"/>
<dbReference type="Pfam" id="PF12869">
    <property type="entry name" value="tRNA_anti-like"/>
    <property type="match status" value="1"/>
</dbReference>
<keyword evidence="1" id="KW-0812">Transmembrane</keyword>
<gene>
    <name evidence="2" type="ORF">SAMN05443667_11376</name>
</gene>
<dbReference type="AlphaFoldDB" id="A0A1H4FFS3"/>
<dbReference type="EMBL" id="FNRD01000013">
    <property type="protein sequence ID" value="SEA96125.1"/>
    <property type="molecule type" value="Genomic_DNA"/>
</dbReference>